<organism evidence="2">
    <name type="scientific">Harpegnathos saltator</name>
    <name type="common">Jerdon's jumping ant</name>
    <dbReference type="NCBI Taxonomy" id="610380"/>
    <lineage>
        <taxon>Eukaryota</taxon>
        <taxon>Metazoa</taxon>
        <taxon>Ecdysozoa</taxon>
        <taxon>Arthropoda</taxon>
        <taxon>Hexapoda</taxon>
        <taxon>Insecta</taxon>
        <taxon>Pterygota</taxon>
        <taxon>Neoptera</taxon>
        <taxon>Endopterygota</taxon>
        <taxon>Hymenoptera</taxon>
        <taxon>Apocrita</taxon>
        <taxon>Aculeata</taxon>
        <taxon>Formicoidea</taxon>
        <taxon>Formicidae</taxon>
        <taxon>Ponerinae</taxon>
        <taxon>Ponerini</taxon>
        <taxon>Harpegnathos</taxon>
    </lineage>
</organism>
<protein>
    <recommendedName>
        <fullName evidence="3">Histone-lysine N-methyltransferase SETMAR</fullName>
    </recommendedName>
</protein>
<evidence type="ECO:0000313" key="1">
    <source>
        <dbReference type="EMBL" id="EFN82901.1"/>
    </source>
</evidence>
<dbReference type="InParanoid" id="E2BMZ7"/>
<evidence type="ECO:0000313" key="2">
    <source>
        <dbReference type="Proteomes" id="UP000008237"/>
    </source>
</evidence>
<feature type="non-terminal residue" evidence="1">
    <location>
        <position position="46"/>
    </location>
</feature>
<gene>
    <name evidence="1" type="ORF">EAI_15855</name>
</gene>
<dbReference type="InterPro" id="IPR036397">
    <property type="entry name" value="RNaseH_sf"/>
</dbReference>
<dbReference type="AlphaFoldDB" id="E2BMZ7"/>
<sequence>FTSFADIENWLQTWVASKDESFLRDGIRKLPEKWEKVVASDGKYFN</sequence>
<dbReference type="EMBL" id="GL449382">
    <property type="protein sequence ID" value="EFN82901.1"/>
    <property type="molecule type" value="Genomic_DNA"/>
</dbReference>
<dbReference type="Gene3D" id="3.30.420.10">
    <property type="entry name" value="Ribonuclease H-like superfamily/Ribonuclease H"/>
    <property type="match status" value="1"/>
</dbReference>
<dbReference type="Proteomes" id="UP000008237">
    <property type="component" value="Unassembled WGS sequence"/>
</dbReference>
<proteinExistence type="predicted"/>
<name>E2BMZ7_HARSA</name>
<feature type="non-terminal residue" evidence="1">
    <location>
        <position position="1"/>
    </location>
</feature>
<accession>E2BMZ7</accession>
<keyword evidence="2" id="KW-1185">Reference proteome</keyword>
<evidence type="ECO:0008006" key="3">
    <source>
        <dbReference type="Google" id="ProtNLM"/>
    </source>
</evidence>
<reference evidence="1 2" key="1">
    <citation type="journal article" date="2010" name="Science">
        <title>Genomic comparison of the ants Camponotus floridanus and Harpegnathos saltator.</title>
        <authorList>
            <person name="Bonasio R."/>
            <person name="Zhang G."/>
            <person name="Ye C."/>
            <person name="Mutti N.S."/>
            <person name="Fang X."/>
            <person name="Qin N."/>
            <person name="Donahue G."/>
            <person name="Yang P."/>
            <person name="Li Q."/>
            <person name="Li C."/>
            <person name="Zhang P."/>
            <person name="Huang Z."/>
            <person name="Berger S.L."/>
            <person name="Reinberg D."/>
            <person name="Wang J."/>
            <person name="Liebig J."/>
        </authorList>
    </citation>
    <scope>NUCLEOTIDE SEQUENCE [LARGE SCALE GENOMIC DNA]</scope>
    <source>
        <strain evidence="1 2">R22 G/1</strain>
    </source>
</reference>
<dbReference type="GO" id="GO:0003676">
    <property type="term" value="F:nucleic acid binding"/>
    <property type="evidence" value="ECO:0007669"/>
    <property type="project" value="InterPro"/>
</dbReference>